<dbReference type="Proteomes" id="UP000229705">
    <property type="component" value="Segment"/>
</dbReference>
<dbReference type="Gene3D" id="1.10.101.10">
    <property type="entry name" value="PGBD-like superfamily/PGBD"/>
    <property type="match status" value="1"/>
</dbReference>
<dbReference type="GO" id="GO:0008745">
    <property type="term" value="F:N-acetylmuramoyl-L-alanine amidase activity"/>
    <property type="evidence" value="ECO:0007669"/>
    <property type="project" value="InterPro"/>
</dbReference>
<evidence type="ECO:0000313" key="4">
    <source>
        <dbReference type="EMBL" id="ALA45659.1"/>
    </source>
</evidence>
<dbReference type="GO" id="GO:0004222">
    <property type="term" value="F:metalloendopeptidase activity"/>
    <property type="evidence" value="ECO:0007669"/>
    <property type="project" value="TreeGrafter"/>
</dbReference>
<dbReference type="CDD" id="cd12797">
    <property type="entry name" value="M23_peptidase"/>
    <property type="match status" value="1"/>
</dbReference>
<keyword evidence="1" id="KW-0929">Antimicrobial</keyword>
<evidence type="ECO:0000256" key="1">
    <source>
        <dbReference type="ARBA" id="ARBA00022529"/>
    </source>
</evidence>
<dbReference type="InterPro" id="IPR050570">
    <property type="entry name" value="Cell_wall_metabolism_enzyme"/>
</dbReference>
<dbReference type="InterPro" id="IPR016047">
    <property type="entry name" value="M23ase_b-sheet_dom"/>
</dbReference>
<dbReference type="InterPro" id="IPR036505">
    <property type="entry name" value="Amidase/PGRP_sf"/>
</dbReference>
<dbReference type="Pfam" id="PF01510">
    <property type="entry name" value="Amidase_2"/>
    <property type="match status" value="1"/>
</dbReference>
<name>A0A0K2FIJ5_9CAUD</name>
<dbReference type="GO" id="GO:0009253">
    <property type="term" value="P:peptidoglycan catabolic process"/>
    <property type="evidence" value="ECO:0007669"/>
    <property type="project" value="InterPro"/>
</dbReference>
<evidence type="ECO:0000313" key="5">
    <source>
        <dbReference type="Proteomes" id="UP000229705"/>
    </source>
</evidence>
<sequence>MSDLSTRSSGTSTVARMPRYMPLRAGTYTLSSGFGPRWGSQHRGLDFAAKDGTPIYAAQGGTVAYIGRADGFGQWIVIDHPAADGSGTTVYGHMWDAFATGLRQGQRVEAGQLIAYVGSNGQSTGAHLHFEVHPTVWRQGSQIDPKPWLANALNPGDPAPAPEPAPAPPKGGTLLPKLTDPFTGELWSPNRYHPRGLGDPRWIVVHTQEGGRTARDLAAYLAQKSSQVSYHVVVDDREVLKVVAEGDAPWAAAGANKYAFHICMAGSYASWSRNKWLDVDTSDGKNEDLQLTKTAHVIAWWCDKYGIPPVWIGGRNIPPWGLDGVCGHGDLGAWGGGHTDPGPNFPRDELMRRVNQFLVGTELPPLPTPPPVTVPGTKPDQYGDWMLYRGNPRNDADRVRRVQRRLKAAYRSYAGHLEIDGDFGPLTELAVREFQRRSLLIADGIVGPNTAAALKP</sequence>
<dbReference type="InterPro" id="IPR002477">
    <property type="entry name" value="Peptidoglycan-bd-like"/>
</dbReference>
<dbReference type="Pfam" id="PF01551">
    <property type="entry name" value="Peptidase_M23"/>
    <property type="match status" value="1"/>
</dbReference>
<gene>
    <name evidence="4" type="ORF">HETAERIA_48</name>
</gene>
<evidence type="ECO:0000256" key="2">
    <source>
        <dbReference type="ARBA" id="ARBA00022638"/>
    </source>
</evidence>
<dbReference type="PANTHER" id="PTHR21666:SF270">
    <property type="entry name" value="MUREIN HYDROLASE ACTIVATOR ENVC"/>
    <property type="match status" value="1"/>
</dbReference>
<feature type="domain" description="N-acetylmuramoyl-L-alanine amidase" evidence="3">
    <location>
        <begin position="187"/>
        <end position="342"/>
    </location>
</feature>
<dbReference type="InterPro" id="IPR036365">
    <property type="entry name" value="PGBD-like_sf"/>
</dbReference>
<dbReference type="Gene3D" id="2.70.70.10">
    <property type="entry name" value="Glucose Permease (Domain IIA)"/>
    <property type="match status" value="1"/>
</dbReference>
<protein>
    <submittedName>
        <fullName evidence="4">Lysin A</fullName>
    </submittedName>
</protein>
<dbReference type="SUPFAM" id="SSF55846">
    <property type="entry name" value="N-acetylmuramoyl-L-alanine amidase-like"/>
    <property type="match status" value="1"/>
</dbReference>
<organism evidence="4 5">
    <name type="scientific">Mycobacterium phage Hetaeria</name>
    <dbReference type="NCBI Taxonomy" id="1700833"/>
    <lineage>
        <taxon>Viruses</taxon>
        <taxon>Duplodnaviria</taxon>
        <taxon>Heunggongvirae</taxon>
        <taxon>Uroviricota</taxon>
        <taxon>Caudoviricetes</taxon>
        <taxon>Bclasvirinae</taxon>
        <taxon>Pegunavirus</taxon>
        <taxon>Pegunavirus suffolk</taxon>
    </lineage>
</organism>
<dbReference type="SUPFAM" id="SSF51261">
    <property type="entry name" value="Duplicated hybrid motif"/>
    <property type="match status" value="1"/>
</dbReference>
<proteinExistence type="predicted"/>
<dbReference type="InterPro" id="IPR002502">
    <property type="entry name" value="Amidase_domain"/>
</dbReference>
<dbReference type="GO" id="GO:0001897">
    <property type="term" value="P:symbiont-mediated cytolysis of host cell"/>
    <property type="evidence" value="ECO:0007669"/>
    <property type="project" value="UniProtKB-ARBA"/>
</dbReference>
<evidence type="ECO:0000259" key="3">
    <source>
        <dbReference type="SMART" id="SM00644"/>
    </source>
</evidence>
<dbReference type="PANTHER" id="PTHR21666">
    <property type="entry name" value="PEPTIDASE-RELATED"/>
    <property type="match status" value="1"/>
</dbReference>
<dbReference type="GO" id="GO:0042742">
    <property type="term" value="P:defense response to bacterium"/>
    <property type="evidence" value="ECO:0007669"/>
    <property type="project" value="UniProtKB-KW"/>
</dbReference>
<dbReference type="Pfam" id="PF01471">
    <property type="entry name" value="PG_binding_1"/>
    <property type="match status" value="1"/>
</dbReference>
<reference evidence="5" key="1">
    <citation type="submission" date="2015-08" db="EMBL/GenBank/DDBJ databases">
        <authorList>
            <person name="Babu N.S."/>
            <person name="Beckwith C.J."/>
            <person name="Beseler K.G."/>
            <person name="Brison A."/>
            <person name="Carone J.V."/>
            <person name="Caskin T.P."/>
            <person name="Diamond M."/>
            <person name="Durham M.E."/>
            <person name="Foxe J.M."/>
            <person name="Go M."/>
            <person name="Henderson B.A."/>
            <person name="Jones I.B."/>
            <person name="McGettigan J.A."/>
            <person name="Micheletti S.J."/>
            <person name="Nasrallah M.E."/>
            <person name="Ortiz D."/>
            <person name="Piller C.R."/>
            <person name="Privatt S.R."/>
            <person name="Schneider S.L."/>
            <person name="Sharp S."/>
            <person name="Smith T.C."/>
            <person name="Stanton J.D."/>
            <person name="Ullery H.E."/>
            <person name="Wilson R.J."/>
            <person name="Serrano M.G."/>
            <person name="Buck G."/>
            <person name="Lee V."/>
            <person name="Wang Y."/>
            <person name="Carvalho R."/>
            <person name="Voegtly L."/>
            <person name="Shi R."/>
            <person name="Duckworth R."/>
            <person name="Johnson A."/>
            <person name="Loviza R."/>
            <person name="Walstead R."/>
            <person name="Shah Z."/>
            <person name="Kiflezghi M."/>
            <person name="Wade K."/>
            <person name="Ball S.L."/>
            <person name="Bradley K.W."/>
            <person name="Asai D.J."/>
            <person name="Bowman C.A."/>
            <person name="Russell D.A."/>
            <person name="Pope W.H."/>
            <person name="Jacobs-Sera D."/>
            <person name="Hendrix R.W."/>
            <person name="Hatfull G.F."/>
        </authorList>
    </citation>
    <scope>NUCLEOTIDE SEQUENCE [LARGE SCALE GENOMIC DNA]</scope>
</reference>
<keyword evidence="2" id="KW-0081">Bacteriolytic enzyme</keyword>
<dbReference type="SMART" id="SM00644">
    <property type="entry name" value="Ami_2"/>
    <property type="match status" value="1"/>
</dbReference>
<dbReference type="InterPro" id="IPR011055">
    <property type="entry name" value="Dup_hybrid_motif"/>
</dbReference>
<dbReference type="SUPFAM" id="SSF47090">
    <property type="entry name" value="PGBD-like"/>
    <property type="match status" value="1"/>
</dbReference>
<dbReference type="CDD" id="cd06583">
    <property type="entry name" value="PGRP"/>
    <property type="match status" value="1"/>
</dbReference>
<dbReference type="EMBL" id="KT364588">
    <property type="protein sequence ID" value="ALA45659.1"/>
    <property type="molecule type" value="Genomic_DNA"/>
</dbReference>
<accession>A0A0K2FIJ5</accession>
<dbReference type="Gene3D" id="3.40.80.10">
    <property type="entry name" value="Peptidoglycan recognition protein-like"/>
    <property type="match status" value="1"/>
</dbReference>
<dbReference type="InterPro" id="IPR036366">
    <property type="entry name" value="PGBDSf"/>
</dbReference>